<sequence length="102" mass="11931">MGETHPNKTDNRYFKRACDRLERLLSVDFEVAIECRRDNGVESLNFKDPRDHTWKIAFVEAEAIVHFDGNEVFIFDESESLHIAEFVSKEVIDPRFTRTLGI</sequence>
<evidence type="ECO:0000313" key="1">
    <source>
        <dbReference type="EMBL" id="EJC80812.1"/>
    </source>
</evidence>
<proteinExistence type="predicted"/>
<evidence type="ECO:0000313" key="2">
    <source>
        <dbReference type="Proteomes" id="UP000005732"/>
    </source>
</evidence>
<dbReference type="HOGENOM" id="CLU_2275200_0_0_5"/>
<organism evidence="1 2">
    <name type="scientific">Rhizobium leguminosarum bv. trifolii WSM2297</name>
    <dbReference type="NCBI Taxonomy" id="754762"/>
    <lineage>
        <taxon>Bacteria</taxon>
        <taxon>Pseudomonadati</taxon>
        <taxon>Pseudomonadota</taxon>
        <taxon>Alphaproteobacteria</taxon>
        <taxon>Hyphomicrobiales</taxon>
        <taxon>Rhizobiaceae</taxon>
        <taxon>Rhizobium/Agrobacterium group</taxon>
        <taxon>Rhizobium</taxon>
    </lineage>
</organism>
<dbReference type="AlphaFoldDB" id="J0CCD2"/>
<gene>
    <name evidence="1" type="ORF">Rleg4DRAFT_2474</name>
</gene>
<accession>J0CCD2</accession>
<dbReference type="Proteomes" id="UP000005732">
    <property type="component" value="Unassembled WGS sequence"/>
</dbReference>
<protein>
    <submittedName>
        <fullName evidence="1">Uncharacterized protein</fullName>
    </submittedName>
</protein>
<dbReference type="EMBL" id="JH719395">
    <property type="protein sequence ID" value="EJC80812.1"/>
    <property type="molecule type" value="Genomic_DNA"/>
</dbReference>
<reference evidence="1 2" key="1">
    <citation type="submission" date="2012-02" db="EMBL/GenBank/DDBJ databases">
        <title>Improved High-Quality Draft Sequence of Rhizobium leguminosarum bv. trifolii WSM2297.</title>
        <authorList>
            <consortium name="US DOE Joint Genome Institute"/>
            <person name="Lucas S."/>
            <person name="Han J."/>
            <person name="Lapidus A."/>
            <person name="Cheng J.-F."/>
            <person name="Goodwin L."/>
            <person name="Pitluck S."/>
            <person name="Peters L."/>
            <person name="Ovchinnikova G."/>
            <person name="Zhang X."/>
            <person name="Detter J.C."/>
            <person name="Han C."/>
            <person name="Tapia R."/>
            <person name="Land M."/>
            <person name="Hauser L."/>
            <person name="Kyrpides N."/>
            <person name="Ivanova N."/>
            <person name="Pagani I."/>
            <person name="Brau L."/>
            <person name="Yates R."/>
            <person name="O'Hara G."/>
            <person name="Rui T."/>
            <person name="Howieson J."/>
            <person name="Reeve W."/>
            <person name="Woyke T."/>
        </authorList>
    </citation>
    <scope>NUCLEOTIDE SEQUENCE [LARGE SCALE GENOMIC DNA]</scope>
    <source>
        <strain evidence="1 2">WSM2297</strain>
    </source>
</reference>
<name>J0CCD2_RHILT</name>